<evidence type="ECO:0000313" key="3">
    <source>
        <dbReference type="Proteomes" id="UP000501690"/>
    </source>
</evidence>
<evidence type="ECO:0000313" key="2">
    <source>
        <dbReference type="EMBL" id="QCD95688.1"/>
    </source>
</evidence>
<feature type="transmembrane region" description="Helical" evidence="1">
    <location>
        <begin position="20"/>
        <end position="44"/>
    </location>
</feature>
<sequence length="56" mass="6575">MMFHAFVASRHRFASALSDGLFINFISVNIHHVTSLLCFLLLLLRRFETSREEHEL</sequence>
<keyword evidence="1" id="KW-0812">Transmembrane</keyword>
<keyword evidence="1" id="KW-1133">Transmembrane helix</keyword>
<protein>
    <submittedName>
        <fullName evidence="2">Uncharacterized protein</fullName>
    </submittedName>
</protein>
<accession>A0A4D6M520</accession>
<gene>
    <name evidence="2" type="ORF">DEO72_LG6g383</name>
</gene>
<evidence type="ECO:0000256" key="1">
    <source>
        <dbReference type="SAM" id="Phobius"/>
    </source>
</evidence>
<keyword evidence="3" id="KW-1185">Reference proteome</keyword>
<name>A0A4D6M520_VIGUN</name>
<reference evidence="2 3" key="1">
    <citation type="submission" date="2019-04" db="EMBL/GenBank/DDBJ databases">
        <title>An improved genome assembly and genetic linkage map for asparagus bean, Vigna unguiculata ssp. sesquipedialis.</title>
        <authorList>
            <person name="Xia Q."/>
            <person name="Zhang R."/>
            <person name="Dong Y."/>
        </authorList>
    </citation>
    <scope>NUCLEOTIDE SEQUENCE [LARGE SCALE GENOMIC DNA]</scope>
    <source>
        <tissue evidence="2">Leaf</tissue>
    </source>
</reference>
<dbReference type="AlphaFoldDB" id="A0A4D6M520"/>
<proteinExistence type="predicted"/>
<dbReference type="EMBL" id="CP039350">
    <property type="protein sequence ID" value="QCD95688.1"/>
    <property type="molecule type" value="Genomic_DNA"/>
</dbReference>
<dbReference type="Proteomes" id="UP000501690">
    <property type="component" value="Linkage Group LG6"/>
</dbReference>
<keyword evidence="1" id="KW-0472">Membrane</keyword>
<organism evidence="2 3">
    <name type="scientific">Vigna unguiculata</name>
    <name type="common">Cowpea</name>
    <dbReference type="NCBI Taxonomy" id="3917"/>
    <lineage>
        <taxon>Eukaryota</taxon>
        <taxon>Viridiplantae</taxon>
        <taxon>Streptophyta</taxon>
        <taxon>Embryophyta</taxon>
        <taxon>Tracheophyta</taxon>
        <taxon>Spermatophyta</taxon>
        <taxon>Magnoliopsida</taxon>
        <taxon>eudicotyledons</taxon>
        <taxon>Gunneridae</taxon>
        <taxon>Pentapetalae</taxon>
        <taxon>rosids</taxon>
        <taxon>fabids</taxon>
        <taxon>Fabales</taxon>
        <taxon>Fabaceae</taxon>
        <taxon>Papilionoideae</taxon>
        <taxon>50 kb inversion clade</taxon>
        <taxon>NPAAA clade</taxon>
        <taxon>indigoferoid/millettioid clade</taxon>
        <taxon>Phaseoleae</taxon>
        <taxon>Vigna</taxon>
    </lineage>
</organism>